<reference evidence="1 2" key="1">
    <citation type="submission" date="2019-09" db="EMBL/GenBank/DDBJ databases">
        <title>Ecophysiology of the spiral-shaped methanotroph Methylospira mobilis as revealed by the complete genome sequence.</title>
        <authorList>
            <person name="Oshkin I.Y."/>
            <person name="Dedysh S.N."/>
            <person name="Miroshnikov K."/>
            <person name="Danilova O.V."/>
            <person name="Hakobyan A."/>
            <person name="Liesack W."/>
        </authorList>
    </citation>
    <scope>NUCLEOTIDE SEQUENCE [LARGE SCALE GENOMIC DNA]</scope>
    <source>
        <strain evidence="1 2">Shm1</strain>
    </source>
</reference>
<evidence type="ECO:0000313" key="2">
    <source>
        <dbReference type="Proteomes" id="UP000325755"/>
    </source>
</evidence>
<dbReference type="RefSeq" id="WP_153249187.1">
    <property type="nucleotide sequence ID" value="NZ_CP044205.1"/>
</dbReference>
<accession>A0A5Q0BN78</accession>
<dbReference type="KEGG" id="mmob:F6R98_11735"/>
<dbReference type="InParanoid" id="A0A5Q0BN78"/>
<dbReference type="Proteomes" id="UP000325755">
    <property type="component" value="Chromosome"/>
</dbReference>
<organism evidence="1 2">
    <name type="scientific">Candidatus Methylospira mobilis</name>
    <dbReference type="NCBI Taxonomy" id="1808979"/>
    <lineage>
        <taxon>Bacteria</taxon>
        <taxon>Pseudomonadati</taxon>
        <taxon>Pseudomonadota</taxon>
        <taxon>Gammaproteobacteria</taxon>
        <taxon>Methylococcales</taxon>
        <taxon>Methylococcaceae</taxon>
        <taxon>Candidatus Methylospira</taxon>
    </lineage>
</organism>
<name>A0A5Q0BN78_9GAMM</name>
<protein>
    <submittedName>
        <fullName evidence="1">Uncharacterized protein</fullName>
    </submittedName>
</protein>
<proteinExistence type="predicted"/>
<evidence type="ECO:0000313" key="1">
    <source>
        <dbReference type="EMBL" id="QFY43206.1"/>
    </source>
</evidence>
<gene>
    <name evidence="1" type="ORF">F6R98_11735</name>
</gene>
<dbReference type="AlphaFoldDB" id="A0A5Q0BN78"/>
<dbReference type="EMBL" id="CP044205">
    <property type="protein sequence ID" value="QFY43206.1"/>
    <property type="molecule type" value="Genomic_DNA"/>
</dbReference>
<keyword evidence="2" id="KW-1185">Reference proteome</keyword>
<sequence>MRTGAATQVLAINQRFPKTALIITFKNKSIPYGDKRQIKINASSVQTACHAAKKQALCRNGGTCAGQNIAAAL</sequence>